<dbReference type="EMBL" id="LIRB01000076">
    <property type="protein sequence ID" value="KWX81133.1"/>
    <property type="molecule type" value="Genomic_DNA"/>
</dbReference>
<dbReference type="RefSeq" id="WP_060818988.1">
    <property type="nucleotide sequence ID" value="NZ_LIRB01000076.1"/>
</dbReference>
<proteinExistence type="predicted"/>
<reference evidence="1 2" key="1">
    <citation type="submission" date="2015-08" db="EMBL/GenBank/DDBJ databases">
        <title>Genomes of Paenibacillus riograndensis.</title>
        <authorList>
            <person name="Sant'Anna F.H."/>
            <person name="Souza R."/>
            <person name="Ambrosini A."/>
            <person name="Bach E."/>
            <person name="Fernandes G."/>
            <person name="Balsanelli E."/>
            <person name="Baura V.A."/>
            <person name="Pedrosa F.O."/>
            <person name="Souza E.M."/>
            <person name="Passaglia L."/>
        </authorList>
    </citation>
    <scope>NUCLEOTIDE SEQUENCE [LARGE SCALE GENOMIC DNA]</scope>
    <source>
        <strain evidence="1 2">CAS34</strain>
    </source>
</reference>
<protein>
    <submittedName>
        <fullName evidence="1">Uncharacterized protein</fullName>
    </submittedName>
</protein>
<dbReference type="OrthoDB" id="2662087at2"/>
<keyword evidence="2" id="KW-1185">Reference proteome</keyword>
<evidence type="ECO:0000313" key="2">
    <source>
        <dbReference type="Proteomes" id="UP000070475"/>
    </source>
</evidence>
<organism evidence="1 2">
    <name type="scientific">Paenibacillus riograndensis</name>
    <dbReference type="NCBI Taxonomy" id="483937"/>
    <lineage>
        <taxon>Bacteria</taxon>
        <taxon>Bacillati</taxon>
        <taxon>Bacillota</taxon>
        <taxon>Bacilli</taxon>
        <taxon>Bacillales</taxon>
        <taxon>Paenibacillaceae</taxon>
        <taxon>Paenibacillus</taxon>
        <taxon>Paenibacillus sonchi group</taxon>
    </lineage>
</organism>
<sequence>MIKAKLSIDSNHYHYGPSRPTISPFEIQYFDLNVGDKIVGFQDDQEWEGIIEYDPTYPEEMKWFLDLNNCIEYPVSQEKMMGRSEGGRATMPIGEIRGEMAVVEAMLADGMNVEVVSKYTRLSRSRLENIKNRKSNLE</sequence>
<dbReference type="PATRIC" id="fig|483937.3.peg.6429"/>
<evidence type="ECO:0000313" key="1">
    <source>
        <dbReference type="EMBL" id="KWX81133.1"/>
    </source>
</evidence>
<gene>
    <name evidence="1" type="ORF">AMQ84_01000</name>
</gene>
<name>A0A132UCY0_9BACL</name>
<dbReference type="AlphaFoldDB" id="A0A132UCY0"/>
<dbReference type="Proteomes" id="UP000070475">
    <property type="component" value="Unassembled WGS sequence"/>
</dbReference>
<comment type="caution">
    <text evidence="1">The sequence shown here is derived from an EMBL/GenBank/DDBJ whole genome shotgun (WGS) entry which is preliminary data.</text>
</comment>
<accession>A0A132UCY0</accession>